<evidence type="ECO:0000256" key="5">
    <source>
        <dbReference type="ARBA" id="ARBA00023136"/>
    </source>
</evidence>
<dbReference type="EMBL" id="MCGT01000019">
    <property type="protein sequence ID" value="ORX51922.1"/>
    <property type="molecule type" value="Genomic_DNA"/>
</dbReference>
<dbReference type="InterPro" id="IPR036259">
    <property type="entry name" value="MFS_trans_sf"/>
</dbReference>
<keyword evidence="3 6" id="KW-0812">Transmembrane</keyword>
<protein>
    <submittedName>
        <fullName evidence="8">MFS general substrate transporter</fullName>
    </submittedName>
</protein>
<dbReference type="Pfam" id="PF07690">
    <property type="entry name" value="MFS_1"/>
    <property type="match status" value="1"/>
</dbReference>
<feature type="transmembrane region" description="Helical" evidence="6">
    <location>
        <begin position="120"/>
        <end position="138"/>
    </location>
</feature>
<evidence type="ECO:0000256" key="4">
    <source>
        <dbReference type="ARBA" id="ARBA00022989"/>
    </source>
</evidence>
<evidence type="ECO:0000256" key="1">
    <source>
        <dbReference type="ARBA" id="ARBA00004141"/>
    </source>
</evidence>
<comment type="subcellular location">
    <subcellularLocation>
        <location evidence="1">Membrane</location>
        <topology evidence="1">Multi-pass membrane protein</topology>
    </subcellularLocation>
</comment>
<dbReference type="PANTHER" id="PTHR43791:SF63">
    <property type="entry name" value="HIGH AFFINITY CYSTEINE TRANSPORTER"/>
    <property type="match status" value="1"/>
</dbReference>
<comment type="caution">
    <text evidence="8">The sequence shown here is derived from an EMBL/GenBank/DDBJ whole genome shotgun (WGS) entry which is preliminary data.</text>
</comment>
<dbReference type="SUPFAM" id="SSF103473">
    <property type="entry name" value="MFS general substrate transporter"/>
    <property type="match status" value="1"/>
</dbReference>
<feature type="transmembrane region" description="Helical" evidence="6">
    <location>
        <begin position="49"/>
        <end position="66"/>
    </location>
</feature>
<evidence type="ECO:0000256" key="3">
    <source>
        <dbReference type="ARBA" id="ARBA00022692"/>
    </source>
</evidence>
<feature type="transmembrane region" description="Helical" evidence="6">
    <location>
        <begin position="437"/>
        <end position="456"/>
    </location>
</feature>
<organism evidence="8 9">
    <name type="scientific">Hesseltinella vesiculosa</name>
    <dbReference type="NCBI Taxonomy" id="101127"/>
    <lineage>
        <taxon>Eukaryota</taxon>
        <taxon>Fungi</taxon>
        <taxon>Fungi incertae sedis</taxon>
        <taxon>Mucoromycota</taxon>
        <taxon>Mucoromycotina</taxon>
        <taxon>Mucoromycetes</taxon>
        <taxon>Mucorales</taxon>
        <taxon>Cunninghamellaceae</taxon>
        <taxon>Hesseltinella</taxon>
    </lineage>
</organism>
<dbReference type="STRING" id="101127.A0A1X2GEG6"/>
<keyword evidence="2" id="KW-0813">Transport</keyword>
<feature type="transmembrane region" description="Helical" evidence="6">
    <location>
        <begin position="214"/>
        <end position="234"/>
    </location>
</feature>
<feature type="transmembrane region" description="Helical" evidence="6">
    <location>
        <begin position="177"/>
        <end position="202"/>
    </location>
</feature>
<dbReference type="GO" id="GO:0016020">
    <property type="term" value="C:membrane"/>
    <property type="evidence" value="ECO:0007669"/>
    <property type="project" value="UniProtKB-SubCell"/>
</dbReference>
<name>A0A1X2GEG6_9FUNG</name>
<dbReference type="AlphaFoldDB" id="A0A1X2GEG6"/>
<feature type="domain" description="Major facilitator superfamily (MFS) profile" evidence="7">
    <location>
        <begin position="53"/>
        <end position="462"/>
    </location>
</feature>
<dbReference type="InterPro" id="IPR020846">
    <property type="entry name" value="MFS_dom"/>
</dbReference>
<dbReference type="PROSITE" id="PS50850">
    <property type="entry name" value="MFS"/>
    <property type="match status" value="1"/>
</dbReference>
<dbReference type="InterPro" id="IPR011701">
    <property type="entry name" value="MFS"/>
</dbReference>
<gene>
    <name evidence="8" type="ORF">DM01DRAFT_1307069</name>
</gene>
<dbReference type="Proteomes" id="UP000242146">
    <property type="component" value="Unassembled WGS sequence"/>
</dbReference>
<accession>A0A1X2GEG6</accession>
<feature type="transmembrane region" description="Helical" evidence="6">
    <location>
        <begin position="150"/>
        <end position="170"/>
    </location>
</feature>
<feature type="transmembrane region" description="Helical" evidence="6">
    <location>
        <begin position="90"/>
        <end position="108"/>
    </location>
</feature>
<keyword evidence="4 6" id="KW-1133">Transmembrane helix</keyword>
<dbReference type="Gene3D" id="1.20.1250.20">
    <property type="entry name" value="MFS general substrate transporter like domains"/>
    <property type="match status" value="2"/>
</dbReference>
<proteinExistence type="predicted"/>
<evidence type="ECO:0000313" key="9">
    <source>
        <dbReference type="Proteomes" id="UP000242146"/>
    </source>
</evidence>
<evidence type="ECO:0000256" key="6">
    <source>
        <dbReference type="SAM" id="Phobius"/>
    </source>
</evidence>
<feature type="transmembrane region" description="Helical" evidence="6">
    <location>
        <begin position="405"/>
        <end position="425"/>
    </location>
</feature>
<sequence>MSSLQKETSYDEDVKAKVEEVDLESKQIIKHGHVAFEYSPAEKQLKRKIDIAFLPLIVFILFIQFVDKTALNNANMLGVKKDTGLDTDKFGWLGALFYIGYLAGQVPNNFLVQRLPISKYMGVVLLLWGTTFMATAAAKSFPGLAVSRVVLGLFEATTYPCVFILISMFYRRHEQVFYISYMFLANACAVMVGALIAFAIGGLQGVNGLSAWQYLYLIWGSVTFFLGILFFVFLPDRPESRWFKLTEDEKLIVAERLKDNGQKENTTFNKAHIHEALREGRYYAICAISFFCNLQNGCTTTFSTQIINEMGFSTLQSILLNIANGATGVLLISITMFASRRYNEICYVGMGMVVVAFLGVLLLTVIPSGPVRLLGIFLTYGVTPVYILAQTLINNNVKGFSKKAFYTSSQLVSYSLGNFLGPLFIQANTAPRYLPAMITYDIANVIQLFAFIYIRWSLVRDQRRRSNTAIPGQHDSINDLTDKEDLTFAYRQ</sequence>
<keyword evidence="9" id="KW-1185">Reference proteome</keyword>
<reference evidence="8 9" key="1">
    <citation type="submission" date="2016-07" db="EMBL/GenBank/DDBJ databases">
        <title>Pervasive Adenine N6-methylation of Active Genes in Fungi.</title>
        <authorList>
            <consortium name="DOE Joint Genome Institute"/>
            <person name="Mondo S.J."/>
            <person name="Dannebaum R.O."/>
            <person name="Kuo R.C."/>
            <person name="Labutti K."/>
            <person name="Haridas S."/>
            <person name="Kuo A."/>
            <person name="Salamov A."/>
            <person name="Ahrendt S.R."/>
            <person name="Lipzen A."/>
            <person name="Sullivan W."/>
            <person name="Andreopoulos W.B."/>
            <person name="Clum A."/>
            <person name="Lindquist E."/>
            <person name="Daum C."/>
            <person name="Ramamoorthy G.K."/>
            <person name="Gryganskyi A."/>
            <person name="Culley D."/>
            <person name="Magnuson J.K."/>
            <person name="James T.Y."/>
            <person name="O'Malley M.A."/>
            <person name="Stajich J.E."/>
            <person name="Spatafora J.W."/>
            <person name="Visel A."/>
            <person name="Grigoriev I.V."/>
        </authorList>
    </citation>
    <scope>NUCLEOTIDE SEQUENCE [LARGE SCALE GENOMIC DNA]</scope>
    <source>
        <strain evidence="8 9">NRRL 3301</strain>
    </source>
</reference>
<feature type="transmembrane region" description="Helical" evidence="6">
    <location>
        <begin position="373"/>
        <end position="393"/>
    </location>
</feature>
<evidence type="ECO:0000259" key="7">
    <source>
        <dbReference type="PROSITE" id="PS50850"/>
    </source>
</evidence>
<evidence type="ECO:0000313" key="8">
    <source>
        <dbReference type="EMBL" id="ORX51922.1"/>
    </source>
</evidence>
<dbReference type="GO" id="GO:0022857">
    <property type="term" value="F:transmembrane transporter activity"/>
    <property type="evidence" value="ECO:0007669"/>
    <property type="project" value="InterPro"/>
</dbReference>
<evidence type="ECO:0000256" key="2">
    <source>
        <dbReference type="ARBA" id="ARBA00022448"/>
    </source>
</evidence>
<feature type="transmembrane region" description="Helical" evidence="6">
    <location>
        <begin position="345"/>
        <end position="367"/>
    </location>
</feature>
<dbReference type="OrthoDB" id="6730379at2759"/>
<keyword evidence="5 6" id="KW-0472">Membrane</keyword>
<dbReference type="PANTHER" id="PTHR43791">
    <property type="entry name" value="PERMEASE-RELATED"/>
    <property type="match status" value="1"/>
</dbReference>